<sequence>MVDEVLFLVVLISHLCRTLVDHVLEIRLANDERITYFALHLHFRDVSIPQPYQQFCFPVLRSIILEKRPKLSDGMLFLSARHSSLATTAATSTRFSESSSDPQEGDLCSQDDAFDMG</sequence>
<dbReference type="EMBL" id="BPLR01018933">
    <property type="protein sequence ID" value="GIZ03323.1"/>
    <property type="molecule type" value="Genomic_DNA"/>
</dbReference>
<organism evidence="3 4">
    <name type="scientific">Caerostris extrusa</name>
    <name type="common">Bark spider</name>
    <name type="synonym">Caerostris bankana</name>
    <dbReference type="NCBI Taxonomy" id="172846"/>
    <lineage>
        <taxon>Eukaryota</taxon>
        <taxon>Metazoa</taxon>
        <taxon>Ecdysozoa</taxon>
        <taxon>Arthropoda</taxon>
        <taxon>Chelicerata</taxon>
        <taxon>Arachnida</taxon>
        <taxon>Araneae</taxon>
        <taxon>Araneomorphae</taxon>
        <taxon>Entelegynae</taxon>
        <taxon>Araneoidea</taxon>
        <taxon>Araneidae</taxon>
        <taxon>Caerostris</taxon>
    </lineage>
</organism>
<keyword evidence="4" id="KW-1185">Reference proteome</keyword>
<evidence type="ECO:0000256" key="2">
    <source>
        <dbReference type="SAM" id="SignalP"/>
    </source>
</evidence>
<dbReference type="AlphaFoldDB" id="A0AAV4Y8H9"/>
<gene>
    <name evidence="3" type="ORF">CEXT_395621</name>
</gene>
<comment type="caution">
    <text evidence="3">The sequence shown here is derived from an EMBL/GenBank/DDBJ whole genome shotgun (WGS) entry which is preliminary data.</text>
</comment>
<keyword evidence="2" id="KW-0732">Signal</keyword>
<dbReference type="Proteomes" id="UP001054945">
    <property type="component" value="Unassembled WGS sequence"/>
</dbReference>
<evidence type="ECO:0000313" key="4">
    <source>
        <dbReference type="Proteomes" id="UP001054945"/>
    </source>
</evidence>
<reference evidence="3 4" key="1">
    <citation type="submission" date="2021-06" db="EMBL/GenBank/DDBJ databases">
        <title>Caerostris extrusa draft genome.</title>
        <authorList>
            <person name="Kono N."/>
            <person name="Arakawa K."/>
        </authorList>
    </citation>
    <scope>NUCLEOTIDE SEQUENCE [LARGE SCALE GENOMIC DNA]</scope>
</reference>
<evidence type="ECO:0000256" key="1">
    <source>
        <dbReference type="SAM" id="MobiDB-lite"/>
    </source>
</evidence>
<accession>A0AAV4Y8H9</accession>
<protein>
    <submittedName>
        <fullName evidence="3">Uncharacterized protein</fullName>
    </submittedName>
</protein>
<feature type="signal peptide" evidence="2">
    <location>
        <begin position="1"/>
        <end position="18"/>
    </location>
</feature>
<feature type="region of interest" description="Disordered" evidence="1">
    <location>
        <begin position="92"/>
        <end position="117"/>
    </location>
</feature>
<name>A0AAV4Y8H9_CAEEX</name>
<proteinExistence type="predicted"/>
<evidence type="ECO:0000313" key="3">
    <source>
        <dbReference type="EMBL" id="GIZ03323.1"/>
    </source>
</evidence>
<feature type="chain" id="PRO_5043439268" evidence="2">
    <location>
        <begin position="19"/>
        <end position="117"/>
    </location>
</feature>